<dbReference type="Proteomes" id="UP000063234">
    <property type="component" value="Chromosome"/>
</dbReference>
<feature type="site" description="L-lysine inhibitor binding" evidence="16">
    <location>
        <position position="83"/>
    </location>
</feature>
<evidence type="ECO:0000256" key="11">
    <source>
        <dbReference type="ARBA" id="ARBA00047836"/>
    </source>
</evidence>
<keyword evidence="6 12" id="KW-0028">Amino-acid biosynthesis</keyword>
<dbReference type="PRINTS" id="PR00146">
    <property type="entry name" value="DHPICSNTHASE"/>
</dbReference>
<reference evidence="18" key="1">
    <citation type="journal article" date="2018" name="Science">
        <title>A primordial and reversible TCA cycle in a facultatively chemolithoautotrophic thermophile.</title>
        <authorList>
            <person name="Nunoura T."/>
            <person name="Chikaraishi Y."/>
            <person name="Izaki R."/>
            <person name="Suwa T."/>
            <person name="Sato T."/>
            <person name="Harada T."/>
            <person name="Mori K."/>
            <person name="Kato Y."/>
            <person name="Miyazaki M."/>
            <person name="Shimamura S."/>
            <person name="Yanagawa K."/>
            <person name="Shuto A."/>
            <person name="Ohkouchi N."/>
            <person name="Fujita N."/>
            <person name="Takaki Y."/>
            <person name="Atomi H."/>
            <person name="Takai K."/>
        </authorList>
    </citation>
    <scope>NUCLEOTIDE SEQUENCE [LARGE SCALE GENOMIC DNA]</scope>
    <source>
        <strain evidence="18">DSM 17441 / JCM 13301 / NBRC 103674 / ABI70S6</strain>
    </source>
</reference>
<dbReference type="GO" id="GO:0005829">
    <property type="term" value="C:cytosol"/>
    <property type="evidence" value="ECO:0007669"/>
    <property type="project" value="TreeGrafter"/>
</dbReference>
<dbReference type="Gene3D" id="3.20.20.70">
    <property type="entry name" value="Aldolase class I"/>
    <property type="match status" value="1"/>
</dbReference>
<proteinExistence type="inferred from homology"/>
<feature type="site" description="L-lysine inhibitor binding" evidence="16">
    <location>
        <position position="106"/>
    </location>
</feature>
<evidence type="ECO:0000256" key="5">
    <source>
        <dbReference type="ARBA" id="ARBA00022490"/>
    </source>
</evidence>
<dbReference type="GO" id="GO:0008840">
    <property type="term" value="F:4-hydroxy-tetrahydrodipicolinate synthase activity"/>
    <property type="evidence" value="ECO:0007669"/>
    <property type="project" value="UniProtKB-UniRule"/>
</dbReference>
<evidence type="ECO:0000256" key="12">
    <source>
        <dbReference type="HAMAP-Rule" id="MF_00418"/>
    </source>
</evidence>
<feature type="active site" description="Proton donor/acceptor" evidence="12 14">
    <location>
        <position position="132"/>
    </location>
</feature>
<evidence type="ECO:0000256" key="6">
    <source>
        <dbReference type="ARBA" id="ARBA00022605"/>
    </source>
</evidence>
<dbReference type="GO" id="GO:0019877">
    <property type="term" value="P:diaminopimelate biosynthetic process"/>
    <property type="evidence" value="ECO:0007669"/>
    <property type="project" value="UniProtKB-UniRule"/>
</dbReference>
<comment type="pathway">
    <text evidence="2 12">Amino-acid biosynthesis; L-lysine biosynthesis via DAP pathway; (S)-tetrahydrodipicolinate from L-aspartate: step 3/4.</text>
</comment>
<dbReference type="CDD" id="cd00950">
    <property type="entry name" value="DHDPS"/>
    <property type="match status" value="1"/>
</dbReference>
<feature type="site" description="L-lysine inhibitor binding" evidence="16">
    <location>
        <position position="105"/>
    </location>
</feature>
<dbReference type="NCBIfam" id="TIGR00674">
    <property type="entry name" value="dapA"/>
    <property type="match status" value="1"/>
</dbReference>
<dbReference type="InterPro" id="IPR005263">
    <property type="entry name" value="DapA"/>
</dbReference>
<dbReference type="PROSITE" id="PS00665">
    <property type="entry name" value="DHDPS_1"/>
    <property type="match status" value="1"/>
</dbReference>
<dbReference type="UniPathway" id="UPA00034">
    <property type="reaction ID" value="UER00017"/>
</dbReference>
<evidence type="ECO:0000313" key="17">
    <source>
        <dbReference type="EMBL" id="BAT71860.1"/>
    </source>
</evidence>
<evidence type="ECO:0000256" key="14">
    <source>
        <dbReference type="PIRSR" id="PIRSR001365-1"/>
    </source>
</evidence>
<dbReference type="GO" id="GO:0009089">
    <property type="term" value="P:lysine biosynthetic process via diaminopimelate"/>
    <property type="evidence" value="ECO:0007669"/>
    <property type="project" value="UniProtKB-UniRule"/>
</dbReference>
<comment type="subcellular location">
    <subcellularLocation>
        <location evidence="12">Cytoplasm</location>
    </subcellularLocation>
</comment>
<dbReference type="PANTHER" id="PTHR12128">
    <property type="entry name" value="DIHYDRODIPICOLINATE SYNTHASE"/>
    <property type="match status" value="1"/>
</dbReference>
<dbReference type="Pfam" id="PF00701">
    <property type="entry name" value="DHDPS"/>
    <property type="match status" value="1"/>
</dbReference>
<evidence type="ECO:0000256" key="10">
    <source>
        <dbReference type="ARBA" id="ARBA00023270"/>
    </source>
</evidence>
<dbReference type="InterPro" id="IPR002220">
    <property type="entry name" value="DapA-like"/>
</dbReference>
<dbReference type="AlphaFoldDB" id="A0A0S3QU52"/>
<dbReference type="InterPro" id="IPR013785">
    <property type="entry name" value="Aldolase_TIM"/>
</dbReference>
<comment type="catalytic activity">
    <reaction evidence="11 12">
        <text>L-aspartate 4-semialdehyde + pyruvate = (2S,4S)-4-hydroxy-2,3,4,5-tetrahydrodipicolinate + H2O + H(+)</text>
        <dbReference type="Rhea" id="RHEA:34171"/>
        <dbReference type="ChEBI" id="CHEBI:15361"/>
        <dbReference type="ChEBI" id="CHEBI:15377"/>
        <dbReference type="ChEBI" id="CHEBI:15378"/>
        <dbReference type="ChEBI" id="CHEBI:67139"/>
        <dbReference type="ChEBI" id="CHEBI:537519"/>
        <dbReference type="EC" id="4.3.3.7"/>
    </reaction>
</comment>
<keyword evidence="5 12" id="KW-0963">Cytoplasm</keyword>
<dbReference type="InterPro" id="IPR020624">
    <property type="entry name" value="Schiff_base-form_aldolases_CS"/>
</dbReference>
<keyword evidence="8 12" id="KW-0457">Lysine biosynthesis</keyword>
<protein>
    <recommendedName>
        <fullName evidence="4 12">4-hydroxy-tetrahydrodipicolinate synthase</fullName>
        <shortName evidence="12">HTPA synthase</shortName>
        <ecNumber evidence="4 12">4.3.3.7</ecNumber>
    </recommendedName>
</protein>
<name>A0A0S3QU52_THET7</name>
<feature type="binding site" evidence="12 15">
    <location>
        <position position="204"/>
    </location>
    <ligand>
        <name>pyruvate</name>
        <dbReference type="ChEBI" id="CHEBI:15361"/>
    </ligand>
</feature>
<dbReference type="EMBL" id="AP013035">
    <property type="protein sequence ID" value="BAT71860.1"/>
    <property type="molecule type" value="Genomic_DNA"/>
</dbReference>
<comment type="function">
    <text evidence="1 12">Catalyzes the condensation of (S)-aspartate-beta-semialdehyde [(S)-ASA] and pyruvate to 4-hydroxy-tetrahydrodipicolinate (HTPA).</text>
</comment>
<feature type="site" description="Part of a proton relay during catalysis" evidence="12">
    <location>
        <position position="106"/>
    </location>
</feature>
<comment type="caution">
    <text evidence="12">Was originally thought to be a dihydrodipicolinate synthase (DHDPS), catalyzing the condensation of (S)-aspartate-beta-semialdehyde [(S)-ASA] and pyruvate to dihydrodipicolinate (DHDP). However, it was shown in E.coli that the product of the enzymatic reaction is not dihydrodipicolinate but in fact (4S)-4-hydroxy-2,3,4,5-tetrahydro-(2S)-dipicolinic acid (HTPA), and that the consecutive dehydration reaction leading to DHDP is not spontaneous but catalyzed by DapB.</text>
</comment>
<dbReference type="PROSITE" id="PS00666">
    <property type="entry name" value="DHDPS_2"/>
    <property type="match status" value="1"/>
</dbReference>
<accession>A0A0S3QU52</accession>
<evidence type="ECO:0000256" key="1">
    <source>
        <dbReference type="ARBA" id="ARBA00003294"/>
    </source>
</evidence>
<evidence type="ECO:0000256" key="2">
    <source>
        <dbReference type="ARBA" id="ARBA00005120"/>
    </source>
</evidence>
<dbReference type="SMART" id="SM01130">
    <property type="entry name" value="DHDPS"/>
    <property type="match status" value="1"/>
</dbReference>
<dbReference type="OrthoDB" id="9782828at2"/>
<feature type="site" description="L-lysine inhibitor binding" evidence="16">
    <location>
        <position position="79"/>
    </location>
</feature>
<dbReference type="PATRIC" id="fig|1298851.3.peg.1121"/>
<evidence type="ECO:0000256" key="13">
    <source>
        <dbReference type="PIRNR" id="PIRNR001365"/>
    </source>
</evidence>
<keyword evidence="18" id="KW-1185">Reference proteome</keyword>
<dbReference type="SUPFAM" id="SSF51569">
    <property type="entry name" value="Aldolase"/>
    <property type="match status" value="1"/>
</dbReference>
<dbReference type="PANTHER" id="PTHR12128:SF66">
    <property type="entry name" value="4-HYDROXY-2-OXOGLUTARATE ALDOLASE, MITOCHONDRIAL"/>
    <property type="match status" value="1"/>
</dbReference>
<evidence type="ECO:0000256" key="7">
    <source>
        <dbReference type="ARBA" id="ARBA00022915"/>
    </source>
</evidence>
<dbReference type="STRING" id="1298851.TST_1066"/>
<dbReference type="EC" id="4.3.3.7" evidence="4 12"/>
<evidence type="ECO:0000256" key="9">
    <source>
        <dbReference type="ARBA" id="ARBA00023239"/>
    </source>
</evidence>
<dbReference type="PIRSF" id="PIRSF001365">
    <property type="entry name" value="DHDPS"/>
    <property type="match status" value="1"/>
</dbReference>
<sequence>MFKGAFVAIVTPFKNGEVDEERFRELIEFQIENGTHGIVPCGTTGESATLSYDEHKRVVKIAVEQVKGRVPVLAGAGSNSTREALELVSFAKEAGADGALVITPYYNKPTQRGLYEHYSYLVKETDFPIVIYNVPSRTGIDILPETVAKLVNEHKQIVGIKEATGSVKRTTEILELVDRDDFTVLSGDDFIVYPLICVGAKGVISVVSNILPDKMAKLVDAALNGDHETARKLHYELQPACRAMFIETNPIPVKAALAMMGKIEEKLRLPLCKMSEENKAKLRNVLQSYGLL</sequence>
<comment type="subunit">
    <text evidence="12">Homotetramer; dimer of dimers.</text>
</comment>
<feature type="binding site" evidence="12 15">
    <location>
        <position position="44"/>
    </location>
    <ligand>
        <name>pyruvate</name>
        <dbReference type="ChEBI" id="CHEBI:15361"/>
    </ligand>
</feature>
<feature type="site" description="L-lysine inhibitor binding; via carbonyl oxygen" evidence="16">
    <location>
        <position position="48"/>
    </location>
</feature>
<dbReference type="RefSeq" id="WP_068549854.1">
    <property type="nucleotide sequence ID" value="NZ_AP013035.1"/>
</dbReference>
<evidence type="ECO:0000256" key="4">
    <source>
        <dbReference type="ARBA" id="ARBA00012086"/>
    </source>
</evidence>
<gene>
    <name evidence="12 17" type="primary">dapA</name>
    <name evidence="17" type="ORF">TST_1066</name>
</gene>
<organism evidence="17 18">
    <name type="scientific">Thermosulfidibacter takaii (strain DSM 17441 / JCM 13301 / NBRC 103674 / ABI70S6)</name>
    <dbReference type="NCBI Taxonomy" id="1298851"/>
    <lineage>
        <taxon>Bacteria</taxon>
        <taxon>Pseudomonadati</taxon>
        <taxon>Thermosulfidibacterota</taxon>
        <taxon>Thermosulfidibacteria</taxon>
        <taxon>Thermosulfidibacterales</taxon>
        <taxon>Thermosulfidibacteraceae</taxon>
    </lineage>
</organism>
<keyword evidence="9 12" id="KW-0456">Lyase</keyword>
<evidence type="ECO:0000313" key="18">
    <source>
        <dbReference type="Proteomes" id="UP000063234"/>
    </source>
</evidence>
<dbReference type="HAMAP" id="MF_00418">
    <property type="entry name" value="DapA"/>
    <property type="match status" value="1"/>
</dbReference>
<dbReference type="InterPro" id="IPR020625">
    <property type="entry name" value="Schiff_base-form_aldolases_AS"/>
</dbReference>
<evidence type="ECO:0000256" key="3">
    <source>
        <dbReference type="ARBA" id="ARBA00007592"/>
    </source>
</evidence>
<evidence type="ECO:0000256" key="16">
    <source>
        <dbReference type="PIRSR" id="PIRSR001365-3"/>
    </source>
</evidence>
<keyword evidence="7 12" id="KW-0220">Diaminopimelate biosynthesis</keyword>
<comment type="similarity">
    <text evidence="3 12 13">Belongs to the DapA family.</text>
</comment>
<keyword evidence="10 12" id="KW-0704">Schiff base</keyword>
<evidence type="ECO:0000256" key="8">
    <source>
        <dbReference type="ARBA" id="ARBA00023154"/>
    </source>
</evidence>
<feature type="active site" description="Schiff-base intermediate with substrate" evidence="12 14">
    <location>
        <position position="161"/>
    </location>
</feature>
<feature type="site" description="Part of a proton relay during catalysis" evidence="12 16">
    <location>
        <position position="43"/>
    </location>
</feature>
<dbReference type="KEGG" id="ttk:TST_1066"/>
<evidence type="ECO:0000256" key="15">
    <source>
        <dbReference type="PIRSR" id="PIRSR001365-2"/>
    </source>
</evidence>